<dbReference type="Gene3D" id="3.40.50.300">
    <property type="entry name" value="P-loop containing nucleotide triphosphate hydrolases"/>
    <property type="match status" value="1"/>
</dbReference>
<dbReference type="SUPFAM" id="SSF52540">
    <property type="entry name" value="P-loop containing nucleoside triphosphate hydrolases"/>
    <property type="match status" value="1"/>
</dbReference>
<evidence type="ECO:0000313" key="2">
    <source>
        <dbReference type="Proteomes" id="UP000823631"/>
    </source>
</evidence>
<keyword evidence="1" id="KW-0418">Kinase</keyword>
<keyword evidence="1" id="KW-0808">Transferase</keyword>
<dbReference type="EMBL" id="JADINH010000197">
    <property type="protein sequence ID" value="MBO8416705.1"/>
    <property type="molecule type" value="Genomic_DNA"/>
</dbReference>
<dbReference type="InterPro" id="IPR027417">
    <property type="entry name" value="P-loop_NTPase"/>
</dbReference>
<dbReference type="AlphaFoldDB" id="A0A9D9DC48"/>
<evidence type="ECO:0000313" key="1">
    <source>
        <dbReference type="EMBL" id="MBO8416705.1"/>
    </source>
</evidence>
<comment type="caution">
    <text evidence="1">The sequence shown here is derived from an EMBL/GenBank/DDBJ whole genome shotgun (WGS) entry which is preliminary data.</text>
</comment>
<name>A0A9D9DC48_9GAMM</name>
<dbReference type="Proteomes" id="UP000823631">
    <property type="component" value="Unassembled WGS sequence"/>
</dbReference>
<accession>A0A9D9DC48</accession>
<gene>
    <name evidence="1" type="ORF">IAB19_10025</name>
</gene>
<protein>
    <submittedName>
        <fullName evidence="1">Adenylate kinase</fullName>
    </submittedName>
</protein>
<dbReference type="GO" id="GO:0016301">
    <property type="term" value="F:kinase activity"/>
    <property type="evidence" value="ECO:0007669"/>
    <property type="project" value="UniProtKB-KW"/>
</dbReference>
<reference evidence="1" key="2">
    <citation type="journal article" date="2021" name="PeerJ">
        <title>Extensive microbial diversity within the chicken gut microbiome revealed by metagenomics and culture.</title>
        <authorList>
            <person name="Gilroy R."/>
            <person name="Ravi A."/>
            <person name="Getino M."/>
            <person name="Pursley I."/>
            <person name="Horton D.L."/>
            <person name="Alikhan N.F."/>
            <person name="Baker D."/>
            <person name="Gharbi K."/>
            <person name="Hall N."/>
            <person name="Watson M."/>
            <person name="Adriaenssens E.M."/>
            <person name="Foster-Nyarko E."/>
            <person name="Jarju S."/>
            <person name="Secka A."/>
            <person name="Antonio M."/>
            <person name="Oren A."/>
            <person name="Chaudhuri R.R."/>
            <person name="La Ragione R."/>
            <person name="Hildebrand F."/>
            <person name="Pallen M.J."/>
        </authorList>
    </citation>
    <scope>NUCLEOTIDE SEQUENCE</scope>
    <source>
        <strain evidence="1">17213</strain>
    </source>
</reference>
<reference evidence="1" key="1">
    <citation type="submission" date="2020-10" db="EMBL/GenBank/DDBJ databases">
        <authorList>
            <person name="Gilroy R."/>
        </authorList>
    </citation>
    <scope>NUCLEOTIDE SEQUENCE</scope>
    <source>
        <strain evidence="1">17213</strain>
    </source>
</reference>
<sequence>MIILLDGDTHTGKTFLAQQLLERLRFPYLCLDHLKMGLIRSGLLPDEHRDLSPLSADADITAVVWPLAREIIKTNIENGQNLIVEGCYFPEDYRASFAGAAAAQYLPHIRYLCLCLSPELITGNFQDIKACENVVEQRLSADGLEVQDLLQANAANAARCARLGLPCLMLRPGDFASLPERALKLLSLPAGR</sequence>
<organism evidence="1 2">
    <name type="scientific">Candidatus Avisuccinivibrio stercorigallinarum</name>
    <dbReference type="NCBI Taxonomy" id="2840704"/>
    <lineage>
        <taxon>Bacteria</taxon>
        <taxon>Pseudomonadati</taxon>
        <taxon>Pseudomonadota</taxon>
        <taxon>Gammaproteobacteria</taxon>
        <taxon>Aeromonadales</taxon>
        <taxon>Succinivibrionaceae</taxon>
        <taxon>Succinivibrionaceae incertae sedis</taxon>
        <taxon>Candidatus Avisuccinivibrio</taxon>
    </lineage>
</organism>
<proteinExistence type="predicted"/>